<keyword evidence="14" id="KW-1185">Reference proteome</keyword>
<evidence type="ECO:0000256" key="7">
    <source>
        <dbReference type="ARBA" id="ARBA00022982"/>
    </source>
</evidence>
<keyword evidence="4 9" id="KW-0602">Photosynthesis</keyword>
<feature type="binding site" description="covalent" evidence="10">
    <location>
        <position position="159"/>
    </location>
    <ligand>
        <name>heme</name>
        <dbReference type="ChEBI" id="CHEBI:30413"/>
        <label>2</label>
    </ligand>
</feature>
<feature type="binding site" description="covalent" evidence="10">
    <location>
        <position position="316"/>
    </location>
    <ligand>
        <name>heme</name>
        <dbReference type="ChEBI" id="CHEBI:30413"/>
        <label>4</label>
    </ligand>
</feature>
<dbReference type="KEGG" id="hcz:G9Q37_00165"/>
<evidence type="ECO:0000256" key="3">
    <source>
        <dbReference type="ARBA" id="ARBA00022448"/>
    </source>
</evidence>
<dbReference type="NCBIfam" id="NF040706">
    <property type="entry name" value="photo_cyt_PufC"/>
    <property type="match status" value="1"/>
</dbReference>
<dbReference type="GO" id="GO:0020037">
    <property type="term" value="F:heme binding"/>
    <property type="evidence" value="ECO:0007669"/>
    <property type="project" value="InterPro"/>
</dbReference>
<dbReference type="CDD" id="cd09224">
    <property type="entry name" value="CytoC_RC"/>
    <property type="match status" value="1"/>
</dbReference>
<evidence type="ECO:0000256" key="2">
    <source>
        <dbReference type="ARBA" id="ARBA00015978"/>
    </source>
</evidence>
<feature type="binding site" description="covalent" evidence="10">
    <location>
        <position position="259"/>
    </location>
    <ligand>
        <name>heme</name>
        <dbReference type="ChEBI" id="CHEBI:30413"/>
        <label>3</label>
    </ligand>
</feature>
<feature type="binding site" description="axial binding residue" evidence="11">
    <location>
        <position position="137"/>
    </location>
    <ligand>
        <name>heme</name>
        <dbReference type="ChEBI" id="CHEBI:30413"/>
        <label>2</label>
    </ligand>
    <ligandPart>
        <name>Fe</name>
        <dbReference type="ChEBI" id="CHEBI:18248"/>
    </ligandPart>
</feature>
<feature type="region of interest" description="Disordered" evidence="12">
    <location>
        <begin position="351"/>
        <end position="372"/>
    </location>
</feature>
<feature type="binding site" description="axial binding residue" evidence="11">
    <location>
        <position position="163"/>
    </location>
    <ligand>
        <name>heme</name>
        <dbReference type="ChEBI" id="CHEBI:30413"/>
        <label>2</label>
    </ligand>
    <ligandPart>
        <name>Fe</name>
        <dbReference type="ChEBI" id="CHEBI:18248"/>
    </ligandPart>
</feature>
<name>A0A6G8IBU4_9BURK</name>
<evidence type="ECO:0000256" key="9">
    <source>
        <dbReference type="PIRNR" id="PIRNR000017"/>
    </source>
</evidence>
<evidence type="ECO:0000256" key="8">
    <source>
        <dbReference type="ARBA" id="ARBA00023004"/>
    </source>
</evidence>
<evidence type="ECO:0000256" key="1">
    <source>
        <dbReference type="ARBA" id="ARBA00003196"/>
    </source>
</evidence>
<dbReference type="GO" id="GO:0005506">
    <property type="term" value="F:iron ion binding"/>
    <property type="evidence" value="ECO:0007669"/>
    <property type="project" value="InterPro"/>
</dbReference>
<dbReference type="PIRSF" id="PIRSF000017">
    <property type="entry name" value="RC_cytochrome"/>
    <property type="match status" value="1"/>
</dbReference>
<feature type="binding site" description="axial binding residue" evidence="11">
    <location>
        <position position="245"/>
    </location>
    <ligand>
        <name>heme</name>
        <dbReference type="ChEBI" id="CHEBI:30413"/>
        <label>3</label>
    </ligand>
    <ligandPart>
        <name>Fe</name>
        <dbReference type="ChEBI" id="CHEBI:18248"/>
    </ligandPart>
</feature>
<feature type="binding site" description="covalent" evidence="10">
    <location>
        <position position="116"/>
    </location>
    <ligand>
        <name>heme</name>
        <dbReference type="ChEBI" id="CHEBI:30413"/>
        <label>1</label>
    </ligand>
</feature>
<evidence type="ECO:0000256" key="4">
    <source>
        <dbReference type="ARBA" id="ARBA00022531"/>
    </source>
</evidence>
<feature type="binding site" description="covalent" evidence="10">
    <location>
        <position position="162"/>
    </location>
    <ligand>
        <name>heme</name>
        <dbReference type="ChEBI" id="CHEBI:30413"/>
        <label>2</label>
    </ligand>
</feature>
<dbReference type="GO" id="GO:0030077">
    <property type="term" value="C:plasma membrane light-harvesting complex"/>
    <property type="evidence" value="ECO:0007669"/>
    <property type="project" value="InterPro"/>
</dbReference>
<feature type="binding site" description="axial binding residue" evidence="11">
    <location>
        <position position="320"/>
    </location>
    <ligand>
        <name>heme</name>
        <dbReference type="ChEBI" id="CHEBI:30413"/>
        <label>4</label>
    </ligand>
    <ligandPart>
        <name>Fe</name>
        <dbReference type="ChEBI" id="CHEBI:18248"/>
    </ligandPart>
</feature>
<keyword evidence="5 9" id="KW-0349">Heme</keyword>
<dbReference type="PROSITE" id="PS51257">
    <property type="entry name" value="PROKAR_LIPOPROTEIN"/>
    <property type="match status" value="1"/>
</dbReference>
<dbReference type="InterPro" id="IPR036280">
    <property type="entry name" value="Multihaem_cyt_sf"/>
</dbReference>
<comment type="PTM">
    <text evidence="9 10">Binds 4 heme groups per subunit.</text>
</comment>
<evidence type="ECO:0000256" key="6">
    <source>
        <dbReference type="ARBA" id="ARBA00022723"/>
    </source>
</evidence>
<keyword evidence="3 9" id="KW-0813">Transport</keyword>
<accession>A0A6G8IBU4</accession>
<feature type="binding site" description="axial binding residue" evidence="11">
    <location>
        <position position="100"/>
    </location>
    <ligand>
        <name>heme</name>
        <dbReference type="ChEBI" id="CHEBI:30413"/>
        <label>1</label>
    </ligand>
    <ligandPart>
        <name>Fe</name>
        <dbReference type="ChEBI" id="CHEBI:18248"/>
    </ligandPart>
</feature>
<dbReference type="Pfam" id="PF02276">
    <property type="entry name" value="CytoC_RC"/>
    <property type="match status" value="1"/>
</dbReference>
<proteinExistence type="predicted"/>
<dbReference type="GO" id="GO:0009055">
    <property type="term" value="F:electron transfer activity"/>
    <property type="evidence" value="ECO:0007669"/>
    <property type="project" value="InterPro"/>
</dbReference>
<dbReference type="SUPFAM" id="SSF48695">
    <property type="entry name" value="Multiheme cytochromes"/>
    <property type="match status" value="1"/>
</dbReference>
<comment type="function">
    <text evidence="1 9">The reaction center of purple bacteria contains a tightly bound cytochrome molecule which re-reduces the photo oxidized primary electron donor.</text>
</comment>
<dbReference type="Gene3D" id="1.10.468.10">
    <property type="entry name" value="Photosynthetic Reaction Center, subunit C, domain 2"/>
    <property type="match status" value="2"/>
</dbReference>
<evidence type="ECO:0000256" key="11">
    <source>
        <dbReference type="PIRSR" id="PIRSR000017-2"/>
    </source>
</evidence>
<feature type="binding site" description="axial binding residue" evidence="11">
    <location>
        <position position="151"/>
    </location>
    <ligand>
        <name>heme</name>
        <dbReference type="ChEBI" id="CHEBI:30413"/>
        <label>4</label>
    </ligand>
    <ligandPart>
        <name>Fe</name>
        <dbReference type="ChEBI" id="CHEBI:18248"/>
    </ligandPart>
</feature>
<feature type="binding site" description="axial binding residue" evidence="11">
    <location>
        <position position="260"/>
    </location>
    <ligand>
        <name>heme</name>
        <dbReference type="ChEBI" id="CHEBI:30413"/>
        <label>3</label>
    </ligand>
    <ligandPart>
        <name>Fe</name>
        <dbReference type="ChEBI" id="CHEBI:18248"/>
    </ligandPart>
</feature>
<organism evidence="13 14">
    <name type="scientific">Hydrogenophaga crocea</name>
    <dbReference type="NCBI Taxonomy" id="2716225"/>
    <lineage>
        <taxon>Bacteria</taxon>
        <taxon>Pseudomonadati</taxon>
        <taxon>Pseudomonadota</taxon>
        <taxon>Betaproteobacteria</taxon>
        <taxon>Burkholderiales</taxon>
        <taxon>Comamonadaceae</taxon>
        <taxon>Hydrogenophaga</taxon>
    </lineage>
</organism>
<evidence type="ECO:0000256" key="10">
    <source>
        <dbReference type="PIRSR" id="PIRSR000017-1"/>
    </source>
</evidence>
<dbReference type="InterPro" id="IPR023119">
    <property type="entry name" value="Multihaem_cyt_PRC_cyt_su-like"/>
</dbReference>
<protein>
    <recommendedName>
        <fullName evidence="2 9">Photosynthetic reaction center cytochrome c subunit</fullName>
    </recommendedName>
</protein>
<dbReference type="RefSeq" id="WP_166222820.1">
    <property type="nucleotide sequence ID" value="NZ_CP049989.1"/>
</dbReference>
<feature type="binding site" description="covalent" evidence="10">
    <location>
        <position position="113"/>
    </location>
    <ligand>
        <name>heme</name>
        <dbReference type="ChEBI" id="CHEBI:30413"/>
        <label>1</label>
    </ligand>
</feature>
<keyword evidence="7 9" id="KW-0249">Electron transport</keyword>
<dbReference type="Proteomes" id="UP000503162">
    <property type="component" value="Chromosome"/>
</dbReference>
<feature type="binding site" description="covalent" evidence="10">
    <location>
        <position position="256"/>
    </location>
    <ligand>
        <name>heme</name>
        <dbReference type="ChEBI" id="CHEBI:30413"/>
        <label>3</label>
    </ligand>
</feature>
<reference evidence="13 14" key="1">
    <citation type="submission" date="2020-03" db="EMBL/GenBank/DDBJ databases">
        <title>Hydrogenophaga sp. nov. isolated from cyanobacterial mat.</title>
        <authorList>
            <person name="Thorat V."/>
            <person name="Kirdat K."/>
            <person name="Tiwarekar B."/>
            <person name="Costa E.D."/>
            <person name="Yadav A."/>
        </authorList>
    </citation>
    <scope>NUCLEOTIDE SEQUENCE [LARGE SCALE GENOMIC DNA]</scope>
    <source>
        <strain evidence="13 14">BA0156</strain>
    </source>
</reference>
<dbReference type="GO" id="GO:0019684">
    <property type="term" value="P:photosynthesis, light reaction"/>
    <property type="evidence" value="ECO:0007669"/>
    <property type="project" value="InterPro"/>
</dbReference>
<dbReference type="AlphaFoldDB" id="A0A6G8IBU4"/>
<evidence type="ECO:0000313" key="14">
    <source>
        <dbReference type="Proteomes" id="UP000503162"/>
    </source>
</evidence>
<keyword evidence="9" id="KW-0674">Reaction center</keyword>
<gene>
    <name evidence="13" type="ORF">G9Q37_00165</name>
</gene>
<feature type="binding site" description="covalent" evidence="10">
    <location>
        <position position="319"/>
    </location>
    <ligand>
        <name>heme</name>
        <dbReference type="ChEBI" id="CHEBI:30413"/>
        <label>4</label>
    </ligand>
</feature>
<dbReference type="EMBL" id="CP049989">
    <property type="protein sequence ID" value="QIM50654.1"/>
    <property type="molecule type" value="Genomic_DNA"/>
</dbReference>
<dbReference type="InterPro" id="IPR003158">
    <property type="entry name" value="Photosyn_RC_cyt_c-su"/>
</dbReference>
<evidence type="ECO:0000256" key="12">
    <source>
        <dbReference type="SAM" id="MobiDB-lite"/>
    </source>
</evidence>
<feature type="binding site" description="axial binding residue" evidence="11">
    <location>
        <position position="117"/>
    </location>
    <ligand>
        <name>heme</name>
        <dbReference type="ChEBI" id="CHEBI:30413"/>
        <label>1</label>
    </ligand>
    <ligandPart>
        <name>Fe</name>
        <dbReference type="ChEBI" id="CHEBI:18248"/>
    </ligandPart>
</feature>
<keyword evidence="8 9" id="KW-0408">Iron</keyword>
<keyword evidence="6 9" id="KW-0479">Metal-binding</keyword>
<sequence length="372" mass="39213">MSPSLRTLGRRAGVTCLVLVALLLAACERPPIDTVQRGARGTGMVQVYNPRTLAAQIPANQPPADAPAVPAVPGAPLAGAVYQNVKVLGDLDVGNFTRLMVAMTGWVAPEGGCNYCHSNDGNFASDAKYTKVVARRMLQMTQDINTNWKSHVAETGVTCYTCHRGQPVPAQVWFTPPADKQAARMAGGSAGQNQPAPQVGLASLPGDALSPYLLQQQPIRVAGTTALPNGNRSSTKQAEHTYSLMMHMSASLGVNCTYCHNSRAFGEWSESTPPRQTAWHGIRMAQSLNTKYLEPLTDTFPIERRGVNGDVAKLNCATCHQGAYKPLYGAPMLKAHPELAGPLGEAMARAAAAGSPVTAAAPAPATAAPQKP</sequence>
<evidence type="ECO:0000313" key="13">
    <source>
        <dbReference type="EMBL" id="QIM50654.1"/>
    </source>
</evidence>
<evidence type="ECO:0000256" key="5">
    <source>
        <dbReference type="ARBA" id="ARBA00022617"/>
    </source>
</evidence>